<keyword evidence="2" id="KW-0812">Transmembrane</keyword>
<keyword evidence="2" id="KW-0472">Membrane</keyword>
<dbReference type="GO" id="GO:0000750">
    <property type="term" value="P:pheromone-dependent signal transduction involved in conjugation with cellular fusion"/>
    <property type="evidence" value="ECO:0007669"/>
    <property type="project" value="TreeGrafter"/>
</dbReference>
<keyword evidence="2" id="KW-1133">Transmembrane helix</keyword>
<dbReference type="Pfam" id="PF02116">
    <property type="entry name" value="STE2"/>
    <property type="match status" value="1"/>
</dbReference>
<evidence type="ECO:0008006" key="5">
    <source>
        <dbReference type="Google" id="ProtNLM"/>
    </source>
</evidence>
<accession>A0A9P5H244</accession>
<dbReference type="PRINTS" id="PR00250">
    <property type="entry name" value="GPCRSTE2"/>
</dbReference>
<keyword evidence="4" id="KW-1185">Reference proteome</keyword>
<dbReference type="InterPro" id="IPR000366">
    <property type="entry name" value="GPCR_STE2"/>
</dbReference>
<dbReference type="Gene3D" id="1.10.287.920">
    <property type="entry name" value="Pheromone alpha factor receptor"/>
    <property type="match status" value="1"/>
</dbReference>
<evidence type="ECO:0000313" key="4">
    <source>
        <dbReference type="Proteomes" id="UP000722485"/>
    </source>
</evidence>
<feature type="transmembrane region" description="Helical" evidence="2">
    <location>
        <begin position="238"/>
        <end position="261"/>
    </location>
</feature>
<gene>
    <name evidence="3" type="ORF">G7Z17_g10448</name>
</gene>
<reference evidence="3" key="1">
    <citation type="submission" date="2020-03" db="EMBL/GenBank/DDBJ databases">
        <title>Draft Genome Sequence of Cylindrodendrum hubeiense.</title>
        <authorList>
            <person name="Buettner E."/>
            <person name="Kellner H."/>
        </authorList>
    </citation>
    <scope>NUCLEOTIDE SEQUENCE</scope>
    <source>
        <strain evidence="3">IHI 201604</strain>
    </source>
</reference>
<name>A0A9P5H244_9HYPO</name>
<dbReference type="Proteomes" id="UP000722485">
    <property type="component" value="Unassembled WGS sequence"/>
</dbReference>
<feature type="transmembrane region" description="Helical" evidence="2">
    <location>
        <begin position="153"/>
        <end position="172"/>
    </location>
</feature>
<dbReference type="InterPro" id="IPR027458">
    <property type="entry name" value="STE2_TM1-TM2_sf"/>
</dbReference>
<dbReference type="AlphaFoldDB" id="A0A9P5H244"/>
<feature type="transmembrane region" description="Helical" evidence="2">
    <location>
        <begin position="192"/>
        <end position="218"/>
    </location>
</feature>
<evidence type="ECO:0000313" key="3">
    <source>
        <dbReference type="EMBL" id="KAF7543802.1"/>
    </source>
</evidence>
<evidence type="ECO:0000256" key="2">
    <source>
        <dbReference type="SAM" id="Phobius"/>
    </source>
</evidence>
<dbReference type="PANTHER" id="PTHR28009">
    <property type="entry name" value="PHEROMONE ALPHA FACTOR RECEPTOR"/>
    <property type="match status" value="1"/>
</dbReference>
<dbReference type="OrthoDB" id="5402633at2759"/>
<organism evidence="3 4">
    <name type="scientific">Cylindrodendrum hubeiense</name>
    <dbReference type="NCBI Taxonomy" id="595255"/>
    <lineage>
        <taxon>Eukaryota</taxon>
        <taxon>Fungi</taxon>
        <taxon>Dikarya</taxon>
        <taxon>Ascomycota</taxon>
        <taxon>Pezizomycotina</taxon>
        <taxon>Sordariomycetes</taxon>
        <taxon>Hypocreomycetidae</taxon>
        <taxon>Hypocreales</taxon>
        <taxon>Nectriaceae</taxon>
        <taxon>Cylindrodendrum</taxon>
    </lineage>
</organism>
<feature type="compositionally biased region" description="Polar residues" evidence="1">
    <location>
        <begin position="321"/>
        <end position="330"/>
    </location>
</feature>
<protein>
    <recommendedName>
        <fullName evidence="5">Pheromone receptor</fullName>
    </recommendedName>
</protein>
<feature type="transmembrane region" description="Helical" evidence="2">
    <location>
        <begin position="267"/>
        <end position="285"/>
    </location>
</feature>
<dbReference type="CDD" id="cd14939">
    <property type="entry name" value="7tmD_STE2"/>
    <property type="match status" value="1"/>
</dbReference>
<proteinExistence type="predicted"/>
<evidence type="ECO:0000256" key="1">
    <source>
        <dbReference type="SAM" id="MobiDB-lite"/>
    </source>
</evidence>
<dbReference type="GO" id="GO:0038038">
    <property type="term" value="C:G protein-coupled receptor homodimeric complex"/>
    <property type="evidence" value="ECO:0007669"/>
    <property type="project" value="TreeGrafter"/>
</dbReference>
<dbReference type="EMBL" id="JAANBB010000340">
    <property type="protein sequence ID" value="KAF7543802.1"/>
    <property type="molecule type" value="Genomic_DNA"/>
</dbReference>
<feature type="transmembrane region" description="Helical" evidence="2">
    <location>
        <begin position="72"/>
        <end position="92"/>
    </location>
</feature>
<feature type="transmembrane region" description="Helical" evidence="2">
    <location>
        <begin position="112"/>
        <end position="132"/>
    </location>
</feature>
<feature type="compositionally biased region" description="Low complexity" evidence="1">
    <location>
        <begin position="296"/>
        <end position="317"/>
    </location>
</feature>
<sequence>MSDFDPFSQNVSFLAGDGNTSLSVPLSMVDAFHAESVSICLNYGTQLGACIIMLAVILVMTPSSKFRRPSSILHITGLTLCVIRMALLSAYFPSPFNDFYAFWAGDYSRVPVQDFVISIVANTFSLLLVIAIEASLMHQAWTMVKLWPNFWKYSIAAFSAFITLFTIGWRLAFTVIQNKAVLSLIPPENMRWLIHLMVITNAISICWFCAIFNIKLVIHLVSNRGVLPSYKTMTPMEVLIATNGMLMIVPVIFAGLEWGHFTNFESASLTLTSVAIILPLGTLAAQRMAQSSNSAYASADSSGRYPPTTGTGSSTHPIKGTSFSTNHTSTSAQVSILSRCEPGMMTQARSDSGGVELSKLTEESEFDGRQVRVDRNLVQHEESLEPF</sequence>
<comment type="caution">
    <text evidence="3">The sequence shown here is derived from an EMBL/GenBank/DDBJ whole genome shotgun (WGS) entry which is preliminary data.</text>
</comment>
<dbReference type="GO" id="GO:0004932">
    <property type="term" value="F:mating-type factor pheromone receptor activity"/>
    <property type="evidence" value="ECO:0007669"/>
    <property type="project" value="InterPro"/>
</dbReference>
<dbReference type="PANTHER" id="PTHR28009:SF1">
    <property type="entry name" value="PHEROMONE ALPHA FACTOR RECEPTOR"/>
    <property type="match status" value="1"/>
</dbReference>
<feature type="transmembrane region" description="Helical" evidence="2">
    <location>
        <begin position="43"/>
        <end position="60"/>
    </location>
</feature>
<feature type="region of interest" description="Disordered" evidence="1">
    <location>
        <begin position="296"/>
        <end position="330"/>
    </location>
</feature>